<protein>
    <submittedName>
        <fullName evidence="1">Uncharacterized protein</fullName>
    </submittedName>
</protein>
<sequence length="62" mass="7006">MRLRRNRHIAHRRHAWQGIPSRGPAAIVRIGGQGYAARRLRRLLRHASLQTTSASATVDRNG</sequence>
<evidence type="ECO:0000313" key="2">
    <source>
        <dbReference type="Proteomes" id="UP001272137"/>
    </source>
</evidence>
<dbReference type="Proteomes" id="UP001272137">
    <property type="component" value="Unassembled WGS sequence"/>
</dbReference>
<gene>
    <name evidence="1" type="ORF">C7S16_6192</name>
</gene>
<organism evidence="1 2">
    <name type="scientific">Burkholderia thailandensis</name>
    <dbReference type="NCBI Taxonomy" id="57975"/>
    <lineage>
        <taxon>Bacteria</taxon>
        <taxon>Pseudomonadati</taxon>
        <taxon>Pseudomonadota</taxon>
        <taxon>Betaproteobacteria</taxon>
        <taxon>Burkholderiales</taxon>
        <taxon>Burkholderiaceae</taxon>
        <taxon>Burkholderia</taxon>
        <taxon>pseudomallei group</taxon>
    </lineage>
</organism>
<dbReference type="AlphaFoldDB" id="A0AAW9CWV1"/>
<evidence type="ECO:0000313" key="1">
    <source>
        <dbReference type="EMBL" id="MDW9253144.1"/>
    </source>
</evidence>
<accession>A0AAW9CWV1</accession>
<name>A0AAW9CWV1_BURTH</name>
<dbReference type="EMBL" id="QXCT01000001">
    <property type="protein sequence ID" value="MDW9253144.1"/>
    <property type="molecule type" value="Genomic_DNA"/>
</dbReference>
<proteinExistence type="predicted"/>
<reference evidence="1" key="1">
    <citation type="submission" date="2018-08" db="EMBL/GenBank/DDBJ databases">
        <title>Identification of Burkholderia cepacia strains that express a Burkholderia pseudomallei-like capsular polysaccharide.</title>
        <authorList>
            <person name="Burtnick M.N."/>
            <person name="Vongsouvath M."/>
            <person name="Newton P."/>
            <person name="Wuthiekanun V."/>
            <person name="Limmathurotsakul D."/>
            <person name="Brett P.J."/>
            <person name="Chantratita N."/>
            <person name="Dance D.A."/>
        </authorList>
    </citation>
    <scope>NUCLEOTIDE SEQUENCE</scope>
    <source>
        <strain evidence="1">SBXCC001</strain>
    </source>
</reference>
<comment type="caution">
    <text evidence="1">The sequence shown here is derived from an EMBL/GenBank/DDBJ whole genome shotgun (WGS) entry which is preliminary data.</text>
</comment>